<dbReference type="PROSITE" id="PS51257">
    <property type="entry name" value="PROKAR_LIPOPROTEIN"/>
    <property type="match status" value="1"/>
</dbReference>
<dbReference type="InterPro" id="IPR036866">
    <property type="entry name" value="RibonucZ/Hydroxyglut_hydro"/>
</dbReference>
<keyword evidence="1" id="KW-0732">Signal</keyword>
<protein>
    <recommendedName>
        <fullName evidence="2">Metallo-beta-lactamase domain-containing protein</fullName>
    </recommendedName>
</protein>
<evidence type="ECO:0000256" key="1">
    <source>
        <dbReference type="SAM" id="SignalP"/>
    </source>
</evidence>
<feature type="chain" id="PRO_5002588868" description="Metallo-beta-lactamase domain-containing protein" evidence="1">
    <location>
        <begin position="20"/>
        <end position="313"/>
    </location>
</feature>
<evidence type="ECO:0000259" key="2">
    <source>
        <dbReference type="SMART" id="SM00849"/>
    </source>
</evidence>
<evidence type="ECO:0000313" key="3">
    <source>
        <dbReference type="EMBL" id="KLI63702.1"/>
    </source>
</evidence>
<dbReference type="PANTHER" id="PTHR42951:SF17">
    <property type="entry name" value="METALLO-BETA-LACTAMASE DOMAIN-CONTAINING PROTEIN"/>
    <property type="match status" value="1"/>
</dbReference>
<dbReference type="Gene3D" id="3.60.15.10">
    <property type="entry name" value="Ribonuclease Z/Hydroxyacylglutathione hydrolase-like"/>
    <property type="match status" value="1"/>
</dbReference>
<reference evidence="3 4" key="1">
    <citation type="submission" date="2015-04" db="EMBL/GenBank/DDBJ databases">
        <title>The draft genome sequence of Erythrobacter marinus HWDM-33.</title>
        <authorList>
            <person name="Zhuang L."/>
            <person name="Liu Y."/>
            <person name="Shao Z."/>
        </authorList>
    </citation>
    <scope>NUCLEOTIDE SEQUENCE [LARGE SCALE GENOMIC DNA]</scope>
    <source>
        <strain evidence="3 4">HWDM-33</strain>
    </source>
</reference>
<dbReference type="SUPFAM" id="SSF56281">
    <property type="entry name" value="Metallo-hydrolase/oxidoreductase"/>
    <property type="match status" value="1"/>
</dbReference>
<dbReference type="Proteomes" id="UP000053455">
    <property type="component" value="Unassembled WGS sequence"/>
</dbReference>
<feature type="signal peptide" evidence="1">
    <location>
        <begin position="1"/>
        <end position="19"/>
    </location>
</feature>
<dbReference type="Pfam" id="PF00753">
    <property type="entry name" value="Lactamase_B"/>
    <property type="match status" value="1"/>
</dbReference>
<gene>
    <name evidence="3" type="ORF">AAV99_08190</name>
</gene>
<dbReference type="PATRIC" id="fig|874156.12.peg.1685"/>
<name>A0A0H0XP20_9SPHN</name>
<dbReference type="STRING" id="874156.GCA_001021555_01681"/>
<dbReference type="EMBL" id="LBHU01000002">
    <property type="protein sequence ID" value="KLI63702.1"/>
    <property type="molecule type" value="Genomic_DNA"/>
</dbReference>
<dbReference type="InterPro" id="IPR050855">
    <property type="entry name" value="NDM-1-like"/>
</dbReference>
<feature type="domain" description="Metallo-beta-lactamase" evidence="2">
    <location>
        <begin position="76"/>
        <end position="268"/>
    </location>
</feature>
<proteinExistence type="predicted"/>
<evidence type="ECO:0000313" key="4">
    <source>
        <dbReference type="Proteomes" id="UP000053455"/>
    </source>
</evidence>
<comment type="caution">
    <text evidence="3">The sequence shown here is derived from an EMBL/GenBank/DDBJ whole genome shotgun (WGS) entry which is preliminary data.</text>
</comment>
<sequence>MSVRLAALAAVGTAVTACVAPQPPAPPSSASVVAAARQLAPPASEWTGACEDWDEWEKRASPFRVHGNTYHVGTCGITALLVAGPDGHVLIDTGTRNGSIIVLENIRLLGLRPENVTTVLTSHEHFDHVGGVWWVMQNTGARVITSPVAARVIESGSLDPLDPQNGVQPPMQAVEASLITALTPGQSIDLHGTRFTPLATPGHTPGALTWQWESCDNGECLTIVYADSLSPVSGDIYRFSDHPGYVQAYRDGLAELAALDCDILLTPHPSASSMRGKLLEGDLTSGMDCAAYAADRLERLEIRLANEAQDASQ</sequence>
<dbReference type="SMART" id="SM00849">
    <property type="entry name" value="Lactamase_B"/>
    <property type="match status" value="1"/>
</dbReference>
<keyword evidence="4" id="KW-1185">Reference proteome</keyword>
<dbReference type="PANTHER" id="PTHR42951">
    <property type="entry name" value="METALLO-BETA-LACTAMASE DOMAIN-CONTAINING"/>
    <property type="match status" value="1"/>
</dbReference>
<dbReference type="AlphaFoldDB" id="A0A0H0XP20"/>
<accession>A0A0H0XP20</accession>
<dbReference type="InterPro" id="IPR001279">
    <property type="entry name" value="Metallo-B-lactamas"/>
</dbReference>
<organism evidence="3 4">
    <name type="scientific">Aurantiacibacter marinus</name>
    <dbReference type="NCBI Taxonomy" id="874156"/>
    <lineage>
        <taxon>Bacteria</taxon>
        <taxon>Pseudomonadati</taxon>
        <taxon>Pseudomonadota</taxon>
        <taxon>Alphaproteobacteria</taxon>
        <taxon>Sphingomonadales</taxon>
        <taxon>Erythrobacteraceae</taxon>
        <taxon>Aurantiacibacter</taxon>
    </lineage>
</organism>